<protein>
    <submittedName>
        <fullName evidence="2">Uncharacterized protein</fullName>
    </submittedName>
</protein>
<proteinExistence type="predicted"/>
<accession>A0ABU6SW81</accession>
<reference evidence="2 3" key="1">
    <citation type="journal article" date="2023" name="Plants (Basel)">
        <title>Bridging the Gap: Combining Genomics and Transcriptomics Approaches to Understand Stylosanthes scabra, an Orphan Legume from the Brazilian Caatinga.</title>
        <authorList>
            <person name="Ferreira-Neto J.R.C."/>
            <person name="da Silva M.D."/>
            <person name="Binneck E."/>
            <person name="de Melo N.F."/>
            <person name="da Silva R.H."/>
            <person name="de Melo A.L.T.M."/>
            <person name="Pandolfi V."/>
            <person name="Bustamante F.O."/>
            <person name="Brasileiro-Vidal A.C."/>
            <person name="Benko-Iseppon A.M."/>
        </authorList>
    </citation>
    <scope>NUCLEOTIDE SEQUENCE [LARGE SCALE GENOMIC DNA]</scope>
    <source>
        <tissue evidence="2">Leaves</tissue>
    </source>
</reference>
<evidence type="ECO:0000313" key="3">
    <source>
        <dbReference type="Proteomes" id="UP001341840"/>
    </source>
</evidence>
<sequence length="76" mass="8913">KNGLESWRIMENREPEQNHTPRRQLARPRRGTCSPNTPKPRTSVPLATLDGERSFNKQAKQQEQDLSTFREVNRIK</sequence>
<feature type="non-terminal residue" evidence="2">
    <location>
        <position position="1"/>
    </location>
</feature>
<keyword evidence="3" id="KW-1185">Reference proteome</keyword>
<dbReference type="Proteomes" id="UP001341840">
    <property type="component" value="Unassembled WGS sequence"/>
</dbReference>
<organism evidence="2 3">
    <name type="scientific">Stylosanthes scabra</name>
    <dbReference type="NCBI Taxonomy" id="79078"/>
    <lineage>
        <taxon>Eukaryota</taxon>
        <taxon>Viridiplantae</taxon>
        <taxon>Streptophyta</taxon>
        <taxon>Embryophyta</taxon>
        <taxon>Tracheophyta</taxon>
        <taxon>Spermatophyta</taxon>
        <taxon>Magnoliopsida</taxon>
        <taxon>eudicotyledons</taxon>
        <taxon>Gunneridae</taxon>
        <taxon>Pentapetalae</taxon>
        <taxon>rosids</taxon>
        <taxon>fabids</taxon>
        <taxon>Fabales</taxon>
        <taxon>Fabaceae</taxon>
        <taxon>Papilionoideae</taxon>
        <taxon>50 kb inversion clade</taxon>
        <taxon>dalbergioids sensu lato</taxon>
        <taxon>Dalbergieae</taxon>
        <taxon>Pterocarpus clade</taxon>
        <taxon>Stylosanthes</taxon>
    </lineage>
</organism>
<evidence type="ECO:0000256" key="1">
    <source>
        <dbReference type="SAM" id="MobiDB-lite"/>
    </source>
</evidence>
<feature type="region of interest" description="Disordered" evidence="1">
    <location>
        <begin position="1"/>
        <end position="76"/>
    </location>
</feature>
<gene>
    <name evidence="2" type="ORF">PIB30_094366</name>
</gene>
<feature type="compositionally biased region" description="Basic residues" evidence="1">
    <location>
        <begin position="20"/>
        <end position="30"/>
    </location>
</feature>
<name>A0ABU6SW81_9FABA</name>
<dbReference type="EMBL" id="JASCZI010062494">
    <property type="protein sequence ID" value="MED6140560.1"/>
    <property type="molecule type" value="Genomic_DNA"/>
</dbReference>
<feature type="compositionally biased region" description="Basic and acidic residues" evidence="1">
    <location>
        <begin position="8"/>
        <end position="19"/>
    </location>
</feature>
<comment type="caution">
    <text evidence="2">The sequence shown here is derived from an EMBL/GenBank/DDBJ whole genome shotgun (WGS) entry which is preliminary data.</text>
</comment>
<evidence type="ECO:0000313" key="2">
    <source>
        <dbReference type="EMBL" id="MED6140560.1"/>
    </source>
</evidence>
<feature type="compositionally biased region" description="Basic and acidic residues" evidence="1">
    <location>
        <begin position="50"/>
        <end position="63"/>
    </location>
</feature>